<organism evidence="2 3">
    <name type="scientific">Ameca splendens</name>
    <dbReference type="NCBI Taxonomy" id="208324"/>
    <lineage>
        <taxon>Eukaryota</taxon>
        <taxon>Metazoa</taxon>
        <taxon>Chordata</taxon>
        <taxon>Craniata</taxon>
        <taxon>Vertebrata</taxon>
        <taxon>Euteleostomi</taxon>
        <taxon>Actinopterygii</taxon>
        <taxon>Neopterygii</taxon>
        <taxon>Teleostei</taxon>
        <taxon>Neoteleostei</taxon>
        <taxon>Acanthomorphata</taxon>
        <taxon>Ovalentaria</taxon>
        <taxon>Atherinomorphae</taxon>
        <taxon>Cyprinodontiformes</taxon>
        <taxon>Goodeidae</taxon>
        <taxon>Ameca</taxon>
    </lineage>
</organism>
<evidence type="ECO:0000313" key="2">
    <source>
        <dbReference type="EMBL" id="MEQ2285709.1"/>
    </source>
</evidence>
<evidence type="ECO:0000256" key="1">
    <source>
        <dbReference type="SAM" id="Phobius"/>
    </source>
</evidence>
<protein>
    <submittedName>
        <fullName evidence="2">Uncharacterized protein</fullName>
    </submittedName>
</protein>
<comment type="caution">
    <text evidence="2">The sequence shown here is derived from an EMBL/GenBank/DDBJ whole genome shotgun (WGS) entry which is preliminary data.</text>
</comment>
<keyword evidence="1" id="KW-1133">Transmembrane helix</keyword>
<keyword evidence="3" id="KW-1185">Reference proteome</keyword>
<reference evidence="2 3" key="1">
    <citation type="submission" date="2021-06" db="EMBL/GenBank/DDBJ databases">
        <authorList>
            <person name="Palmer J.M."/>
        </authorList>
    </citation>
    <scope>NUCLEOTIDE SEQUENCE [LARGE SCALE GENOMIC DNA]</scope>
    <source>
        <strain evidence="2 3">AS_MEX2019</strain>
        <tissue evidence="2">Muscle</tissue>
    </source>
</reference>
<feature type="transmembrane region" description="Helical" evidence="1">
    <location>
        <begin position="108"/>
        <end position="128"/>
    </location>
</feature>
<keyword evidence="1" id="KW-0472">Membrane</keyword>
<feature type="transmembrane region" description="Helical" evidence="1">
    <location>
        <begin position="173"/>
        <end position="192"/>
    </location>
</feature>
<keyword evidence="1" id="KW-0812">Transmembrane</keyword>
<gene>
    <name evidence="2" type="ORF">AMECASPLE_034772</name>
</gene>
<accession>A0ABV0XWC3</accession>
<evidence type="ECO:0000313" key="3">
    <source>
        <dbReference type="Proteomes" id="UP001469553"/>
    </source>
</evidence>
<dbReference type="EMBL" id="JAHRIP010014407">
    <property type="protein sequence ID" value="MEQ2285709.1"/>
    <property type="molecule type" value="Genomic_DNA"/>
</dbReference>
<name>A0ABV0XWC3_9TELE</name>
<dbReference type="Proteomes" id="UP001469553">
    <property type="component" value="Unassembled WGS sequence"/>
</dbReference>
<feature type="transmembrane region" description="Helical" evidence="1">
    <location>
        <begin position="140"/>
        <end position="161"/>
    </location>
</feature>
<sequence>MAPSSDEDGGRWGLVLGLLPLLDQFRRPIKCGAHFLPATLPASGRCLCPLVYLWFSVSGARCFGGCWLTPGGGLPGPGLLGSVRPVLGERYAPGSRGPWLDLFGRRRLLLGPVGSLLQLPGASALWLLGGSPGTLPCSSLIGVAIVPVVVLLGFLCSGGPLDVSGLHLLRICPTSKGAGLGLLTLAIAYFYGDTLCTQARSHSDPQVFILRC</sequence>
<proteinExistence type="predicted"/>